<dbReference type="HOGENOM" id="CLU_1555625_0_0_1"/>
<dbReference type="AlphaFoldDB" id="A0A0B4F8M6"/>
<organism evidence="2 3">
    <name type="scientific">Metarhizium anisopliae (strain ARSEF 549)</name>
    <dbReference type="NCBI Taxonomy" id="3151832"/>
    <lineage>
        <taxon>Eukaryota</taxon>
        <taxon>Fungi</taxon>
        <taxon>Dikarya</taxon>
        <taxon>Ascomycota</taxon>
        <taxon>Pezizomycotina</taxon>
        <taxon>Sordariomycetes</taxon>
        <taxon>Hypocreomycetidae</taxon>
        <taxon>Hypocreales</taxon>
        <taxon>Clavicipitaceae</taxon>
        <taxon>Metarhizium</taxon>
    </lineage>
</organism>
<dbReference type="VEuPathDB" id="FungiDB:MAN_08175"/>
<protein>
    <submittedName>
        <fullName evidence="2">Uncharacterized protein</fullName>
    </submittedName>
</protein>
<evidence type="ECO:0000313" key="2">
    <source>
        <dbReference type="EMBL" id="KID62171.1"/>
    </source>
</evidence>
<sequence>MQYPLLRVTAFRTASIAAPAAGPPASMQGKEDVAKEVGKLAEEACPPIHSVHIDGLGYSLAQDDCKLLADECLQGGFTEPAELKKCIIDAYIYGIKAEELVKEACPPFQLIRIGGLKYSLLQDACKLLADECLRGGITEPAELTKCITDARASSPDVVKEPAQCPEKPAKAA</sequence>
<dbReference type="EMBL" id="AZNF01000012">
    <property type="protein sequence ID" value="KID62171.1"/>
    <property type="molecule type" value="Genomic_DNA"/>
</dbReference>
<comment type="caution">
    <text evidence="2">The sequence shown here is derived from an EMBL/GenBank/DDBJ whole genome shotgun (WGS) entry which is preliminary data.</text>
</comment>
<feature type="region of interest" description="Disordered" evidence="1">
    <location>
        <begin position="153"/>
        <end position="172"/>
    </location>
</feature>
<dbReference type="OrthoDB" id="10353228at2759"/>
<keyword evidence="3" id="KW-1185">Reference proteome</keyword>
<accession>A0A0B4F8M6</accession>
<evidence type="ECO:0000313" key="3">
    <source>
        <dbReference type="Proteomes" id="UP000031186"/>
    </source>
</evidence>
<proteinExistence type="predicted"/>
<feature type="non-terminal residue" evidence="2">
    <location>
        <position position="1"/>
    </location>
</feature>
<dbReference type="Proteomes" id="UP000031186">
    <property type="component" value="Unassembled WGS sequence"/>
</dbReference>
<evidence type="ECO:0000256" key="1">
    <source>
        <dbReference type="SAM" id="MobiDB-lite"/>
    </source>
</evidence>
<reference evidence="2 3" key="1">
    <citation type="journal article" date="2014" name="Proc. Natl. Acad. Sci. U.S.A.">
        <title>Trajectory and genomic determinants of fungal-pathogen speciation and host adaptation.</title>
        <authorList>
            <person name="Hu X."/>
            <person name="Xiao G."/>
            <person name="Zheng P."/>
            <person name="Shang Y."/>
            <person name="Su Y."/>
            <person name="Zhang X."/>
            <person name="Liu X."/>
            <person name="Zhan S."/>
            <person name="St Leger R.J."/>
            <person name="Wang C."/>
        </authorList>
    </citation>
    <scope>NUCLEOTIDE SEQUENCE [LARGE SCALE GENOMIC DNA]</scope>
    <source>
        <strain evidence="2 3">ARSEF 549</strain>
    </source>
</reference>
<gene>
    <name evidence="2" type="ORF">MAN_08175</name>
</gene>
<name>A0A0B4F8M6_METAF</name>